<keyword evidence="2" id="KW-1185">Reference proteome</keyword>
<name>A0ACC1MQD9_9PEZI</name>
<protein>
    <submittedName>
        <fullName evidence="1">Uncharacterized protein</fullName>
    </submittedName>
</protein>
<evidence type="ECO:0000313" key="1">
    <source>
        <dbReference type="EMBL" id="KAJ2969222.1"/>
    </source>
</evidence>
<accession>A0ACC1MQD9</accession>
<dbReference type="Proteomes" id="UP001143856">
    <property type="component" value="Unassembled WGS sequence"/>
</dbReference>
<sequence>MPPPPVRVVTLGESNSDEESPTHNRPWPDVDPFAQGRFERKFLAEGETINFDSLPNLPFFASWFGISERFRTLSVLTHVSNHSSAVQRPLTGAEASAISEMAVHSVRWLAWTNPVSLGLAIAAAAAGRRTFKFPFYKPKMQKFDPNSFPSKMLPILKGPHAAYMWHVTRAFAYMSLVWIPTAIFFKSAASTSFQAHALRDPRLASFIEEARRNAQRQQSRAITGMPYPRGTVPPSQDSQHTSDGAHQDNPRSEEYGSTGHAAQPSTTSPTTYPSWSRNPSAQPAPHRTQDDDSDLFDNDDASPVAPSARASGGQGPSSSSGSSWDRLRQQARSGSLNWERGDSSGQEQGWAQLRQDKTRNTRDSTPKTDSYSYSSDDEEREKRSYEREQAQKEFDALLEAERRGGGGNSGSGRSWPK</sequence>
<dbReference type="EMBL" id="JAPDGR010004077">
    <property type="protein sequence ID" value="KAJ2969222.1"/>
    <property type="molecule type" value="Genomic_DNA"/>
</dbReference>
<evidence type="ECO:0000313" key="2">
    <source>
        <dbReference type="Proteomes" id="UP001143856"/>
    </source>
</evidence>
<gene>
    <name evidence="1" type="ORF">NUW58_g10038</name>
</gene>
<comment type="caution">
    <text evidence="1">The sequence shown here is derived from an EMBL/GenBank/DDBJ whole genome shotgun (WGS) entry which is preliminary data.</text>
</comment>
<organism evidence="1 2">
    <name type="scientific">Xylaria curta</name>
    <dbReference type="NCBI Taxonomy" id="42375"/>
    <lineage>
        <taxon>Eukaryota</taxon>
        <taxon>Fungi</taxon>
        <taxon>Dikarya</taxon>
        <taxon>Ascomycota</taxon>
        <taxon>Pezizomycotina</taxon>
        <taxon>Sordariomycetes</taxon>
        <taxon>Xylariomycetidae</taxon>
        <taxon>Xylariales</taxon>
        <taxon>Xylariaceae</taxon>
        <taxon>Xylaria</taxon>
    </lineage>
</organism>
<proteinExistence type="predicted"/>
<reference evidence="1" key="1">
    <citation type="submission" date="2022-10" db="EMBL/GenBank/DDBJ databases">
        <title>Genome Sequence of Xylaria curta.</title>
        <authorList>
            <person name="Buettner E."/>
        </authorList>
    </citation>
    <scope>NUCLEOTIDE SEQUENCE</scope>
    <source>
        <strain evidence="1">Babe10</strain>
    </source>
</reference>